<evidence type="ECO:0000313" key="2">
    <source>
        <dbReference type="Proteomes" id="UP001291930"/>
    </source>
</evidence>
<evidence type="ECO:0000313" key="1">
    <source>
        <dbReference type="EMBL" id="MDZ5605819.1"/>
    </source>
</evidence>
<keyword evidence="2" id="KW-1185">Reference proteome</keyword>
<accession>A0ABU5JQW8</accession>
<organism evidence="1 2">
    <name type="scientific">Bacillus bingmayongensis</name>
    <dbReference type="NCBI Taxonomy" id="1150157"/>
    <lineage>
        <taxon>Bacteria</taxon>
        <taxon>Bacillati</taxon>
        <taxon>Bacillota</taxon>
        <taxon>Bacilli</taxon>
        <taxon>Bacillales</taxon>
        <taxon>Bacillaceae</taxon>
        <taxon>Bacillus</taxon>
    </lineage>
</organism>
<dbReference type="RefSeq" id="WP_374216556.1">
    <property type="nucleotide sequence ID" value="NZ_JAXOVW010000002.1"/>
</dbReference>
<dbReference type="Proteomes" id="UP001291930">
    <property type="component" value="Unassembled WGS sequence"/>
</dbReference>
<reference evidence="2" key="1">
    <citation type="submission" date="2023-11" db="EMBL/GenBank/DDBJ databases">
        <title>Genome Sequence of Bacillus pseudomycoides stain BUPM19.</title>
        <authorList>
            <person name="Farhat A."/>
        </authorList>
    </citation>
    <scope>NUCLEOTIDE SEQUENCE [LARGE SCALE GENOMIC DNA]</scope>
    <source>
        <strain evidence="2">BUPM19</strain>
    </source>
</reference>
<protein>
    <submittedName>
        <fullName evidence="1">Uncharacterized protein</fullName>
    </submittedName>
</protein>
<sequence length="46" mass="5294">MNRKKWILFGLSLLFLVSFTLGLSNWDTLTKGCSDFKEGFTIGFFN</sequence>
<gene>
    <name evidence="1" type="ORF">U2I54_01490</name>
</gene>
<name>A0ABU5JQW8_9BACI</name>
<comment type="caution">
    <text evidence="1">The sequence shown here is derived from an EMBL/GenBank/DDBJ whole genome shotgun (WGS) entry which is preliminary data.</text>
</comment>
<proteinExistence type="predicted"/>
<dbReference type="EMBL" id="JAXOVW010000002">
    <property type="protein sequence ID" value="MDZ5605819.1"/>
    <property type="molecule type" value="Genomic_DNA"/>
</dbReference>